<evidence type="ECO:0000256" key="1">
    <source>
        <dbReference type="ARBA" id="ARBA00006568"/>
    </source>
</evidence>
<dbReference type="GO" id="GO:0030246">
    <property type="term" value="F:carbohydrate binding"/>
    <property type="evidence" value="ECO:0007669"/>
    <property type="project" value="UniProtKB-KW"/>
</dbReference>
<name>A0A2U1M4U8_ARTAN</name>
<gene>
    <name evidence="4" type="ORF">CTI12_AA421860</name>
</gene>
<dbReference type="Proteomes" id="UP000245207">
    <property type="component" value="Unassembled WGS sequence"/>
</dbReference>
<dbReference type="SUPFAM" id="SSF51101">
    <property type="entry name" value="Mannose-binding lectins"/>
    <property type="match status" value="1"/>
</dbReference>
<dbReference type="EMBL" id="PKPP01006516">
    <property type="protein sequence ID" value="PWA56268.1"/>
    <property type="molecule type" value="Genomic_DNA"/>
</dbReference>
<evidence type="ECO:0000313" key="4">
    <source>
        <dbReference type="EMBL" id="PWA56268.1"/>
    </source>
</evidence>
<comment type="caution">
    <text evidence="4">The sequence shown here is derived from an EMBL/GenBank/DDBJ whole genome shotgun (WGS) entry which is preliminary data.</text>
</comment>
<accession>A0A2U1M4U8</accession>
<keyword evidence="2 4" id="KW-0430">Lectin</keyword>
<sequence length="230" mass="26356">MVRTPTTGINFDDDEEMIGISGTHGNNHDGYDLISSLCFVTTKKKYETVGKESYTSFAGSWEVGRFEGFYGRCGWSSGEFKFIIFIIGLKLYLYMILDLRYDCKCELEMKLNTLCDKAKEILMEEHNVQVGQLTEKFNKFHYAELNLFSEVEIEGRSNCWCLVSPYQVVVAIDLSRTQKIGRMIKSSFYAFQIQECYLLYAKKEANELKVPTYDHLSKVVTTGPSCRGTS</sequence>
<evidence type="ECO:0000259" key="3">
    <source>
        <dbReference type="PROSITE" id="PS51752"/>
    </source>
</evidence>
<dbReference type="InterPro" id="IPR001229">
    <property type="entry name" value="Jacalin-like_lectin_dom"/>
</dbReference>
<comment type="similarity">
    <text evidence="1">Belongs to the jacalin lectin family.</text>
</comment>
<dbReference type="Pfam" id="PF01419">
    <property type="entry name" value="Jacalin"/>
    <property type="match status" value="1"/>
</dbReference>
<evidence type="ECO:0000313" key="5">
    <source>
        <dbReference type="Proteomes" id="UP000245207"/>
    </source>
</evidence>
<proteinExistence type="inferred from homology"/>
<dbReference type="InterPro" id="IPR036404">
    <property type="entry name" value="Jacalin-like_lectin_dom_sf"/>
</dbReference>
<dbReference type="Gene3D" id="2.100.10.30">
    <property type="entry name" value="Jacalin-like lectin domain"/>
    <property type="match status" value="1"/>
</dbReference>
<evidence type="ECO:0000256" key="2">
    <source>
        <dbReference type="ARBA" id="ARBA00022734"/>
    </source>
</evidence>
<reference evidence="4 5" key="1">
    <citation type="journal article" date="2018" name="Mol. Plant">
        <title>The genome of Artemisia annua provides insight into the evolution of Asteraceae family and artemisinin biosynthesis.</title>
        <authorList>
            <person name="Shen Q."/>
            <person name="Zhang L."/>
            <person name="Liao Z."/>
            <person name="Wang S."/>
            <person name="Yan T."/>
            <person name="Shi P."/>
            <person name="Liu M."/>
            <person name="Fu X."/>
            <person name="Pan Q."/>
            <person name="Wang Y."/>
            <person name="Lv Z."/>
            <person name="Lu X."/>
            <person name="Zhang F."/>
            <person name="Jiang W."/>
            <person name="Ma Y."/>
            <person name="Chen M."/>
            <person name="Hao X."/>
            <person name="Li L."/>
            <person name="Tang Y."/>
            <person name="Lv G."/>
            <person name="Zhou Y."/>
            <person name="Sun X."/>
            <person name="Brodelius P.E."/>
            <person name="Rose J.K.C."/>
            <person name="Tang K."/>
        </authorList>
    </citation>
    <scope>NUCLEOTIDE SEQUENCE [LARGE SCALE GENOMIC DNA]</scope>
    <source>
        <strain evidence="5">cv. Huhao1</strain>
        <tissue evidence="4">Leaf</tissue>
    </source>
</reference>
<protein>
    <submittedName>
        <fullName evidence="4">Jacalin-like lectin domain-containing protein</fullName>
    </submittedName>
</protein>
<dbReference type="PROSITE" id="PS51752">
    <property type="entry name" value="JACALIN_LECTIN"/>
    <property type="match status" value="1"/>
</dbReference>
<keyword evidence="5" id="KW-1185">Reference proteome</keyword>
<feature type="domain" description="Jacalin-type lectin" evidence="3">
    <location>
        <begin position="1"/>
        <end position="86"/>
    </location>
</feature>
<dbReference type="OrthoDB" id="581739at2759"/>
<dbReference type="STRING" id="35608.A0A2U1M4U8"/>
<organism evidence="4 5">
    <name type="scientific">Artemisia annua</name>
    <name type="common">Sweet wormwood</name>
    <dbReference type="NCBI Taxonomy" id="35608"/>
    <lineage>
        <taxon>Eukaryota</taxon>
        <taxon>Viridiplantae</taxon>
        <taxon>Streptophyta</taxon>
        <taxon>Embryophyta</taxon>
        <taxon>Tracheophyta</taxon>
        <taxon>Spermatophyta</taxon>
        <taxon>Magnoliopsida</taxon>
        <taxon>eudicotyledons</taxon>
        <taxon>Gunneridae</taxon>
        <taxon>Pentapetalae</taxon>
        <taxon>asterids</taxon>
        <taxon>campanulids</taxon>
        <taxon>Asterales</taxon>
        <taxon>Asteraceae</taxon>
        <taxon>Asteroideae</taxon>
        <taxon>Anthemideae</taxon>
        <taxon>Artemisiinae</taxon>
        <taxon>Artemisia</taxon>
    </lineage>
</organism>
<dbReference type="AlphaFoldDB" id="A0A2U1M4U8"/>